<dbReference type="Proteomes" id="UP000095283">
    <property type="component" value="Unplaced"/>
</dbReference>
<protein>
    <submittedName>
        <fullName evidence="2">Uncharacterized protein</fullName>
    </submittedName>
</protein>
<organism evidence="1 2">
    <name type="scientific">Heterorhabditis bacteriophora</name>
    <name type="common">Entomopathogenic nematode worm</name>
    <dbReference type="NCBI Taxonomy" id="37862"/>
    <lineage>
        <taxon>Eukaryota</taxon>
        <taxon>Metazoa</taxon>
        <taxon>Ecdysozoa</taxon>
        <taxon>Nematoda</taxon>
        <taxon>Chromadorea</taxon>
        <taxon>Rhabditida</taxon>
        <taxon>Rhabditina</taxon>
        <taxon>Rhabditomorpha</taxon>
        <taxon>Strongyloidea</taxon>
        <taxon>Heterorhabditidae</taxon>
        <taxon>Heterorhabditis</taxon>
    </lineage>
</organism>
<dbReference type="WBParaSite" id="Hba_03241">
    <property type="protein sequence ID" value="Hba_03241"/>
    <property type="gene ID" value="Hba_03241"/>
</dbReference>
<dbReference type="AlphaFoldDB" id="A0A1I7WEB0"/>
<keyword evidence="1" id="KW-1185">Reference proteome</keyword>
<accession>A0A1I7WEB0</accession>
<name>A0A1I7WEB0_HETBA</name>
<proteinExistence type="predicted"/>
<evidence type="ECO:0000313" key="2">
    <source>
        <dbReference type="WBParaSite" id="Hba_03241"/>
    </source>
</evidence>
<evidence type="ECO:0000313" key="1">
    <source>
        <dbReference type="Proteomes" id="UP000095283"/>
    </source>
</evidence>
<sequence>MDQKSKNDPALAARNLVSIQRIDPCAVAILDKACFFLLLVNVCQTKYYYVIHIKRSLM</sequence>
<reference evidence="2" key="1">
    <citation type="submission" date="2016-11" db="UniProtKB">
        <authorList>
            <consortium name="WormBaseParasite"/>
        </authorList>
    </citation>
    <scope>IDENTIFICATION</scope>
</reference>